<evidence type="ECO:0000313" key="1">
    <source>
        <dbReference type="EMBL" id="KAI5311009.1"/>
    </source>
</evidence>
<dbReference type="EMBL" id="JAJFAZ020000095">
    <property type="protein sequence ID" value="KAI5311009.1"/>
    <property type="molecule type" value="Genomic_DNA"/>
</dbReference>
<comment type="caution">
    <text evidence="1">The sequence shown here is derived from an EMBL/GenBank/DDBJ whole genome shotgun (WGS) entry which is preliminary data.</text>
</comment>
<sequence length="67" mass="7542">MLITTYVCLFSNAELLVTLHDNMPSHKQFSFAGGDLATDQHLDNVVKTSFMIRQSFIIKFLSVGVSY</sequence>
<protein>
    <submittedName>
        <fullName evidence="1">Uncharacterized protein</fullName>
    </submittedName>
</protein>
<dbReference type="Proteomes" id="UP001054821">
    <property type="component" value="Unassembled WGS sequence"/>
</dbReference>
<organism evidence="1 2">
    <name type="scientific">Prunus dulcis</name>
    <name type="common">Almond</name>
    <name type="synonym">Amygdalus dulcis</name>
    <dbReference type="NCBI Taxonomy" id="3755"/>
    <lineage>
        <taxon>Eukaryota</taxon>
        <taxon>Viridiplantae</taxon>
        <taxon>Streptophyta</taxon>
        <taxon>Embryophyta</taxon>
        <taxon>Tracheophyta</taxon>
        <taxon>Spermatophyta</taxon>
        <taxon>Magnoliopsida</taxon>
        <taxon>eudicotyledons</taxon>
        <taxon>Gunneridae</taxon>
        <taxon>Pentapetalae</taxon>
        <taxon>rosids</taxon>
        <taxon>fabids</taxon>
        <taxon>Rosales</taxon>
        <taxon>Rosaceae</taxon>
        <taxon>Amygdaloideae</taxon>
        <taxon>Amygdaleae</taxon>
        <taxon>Prunus</taxon>
    </lineage>
</organism>
<reference evidence="1 2" key="1">
    <citation type="journal article" date="2022" name="G3 (Bethesda)">
        <title>Whole-genome sequence and methylome profiling of the almond [Prunus dulcis (Mill.) D.A. Webb] cultivar 'Nonpareil'.</title>
        <authorList>
            <person name="D'Amico-Willman K.M."/>
            <person name="Ouma W.Z."/>
            <person name="Meulia T."/>
            <person name="Sideli G.M."/>
            <person name="Gradziel T.M."/>
            <person name="Fresnedo-Ramirez J."/>
        </authorList>
    </citation>
    <scope>NUCLEOTIDE SEQUENCE [LARGE SCALE GENOMIC DNA]</scope>
    <source>
        <strain evidence="1">Clone GOH B32 T37-40</strain>
    </source>
</reference>
<proteinExistence type="predicted"/>
<gene>
    <name evidence="1" type="ORF">L3X38_026298</name>
</gene>
<evidence type="ECO:0000313" key="2">
    <source>
        <dbReference type="Proteomes" id="UP001054821"/>
    </source>
</evidence>
<name>A0AAD4UP73_PRUDU</name>
<dbReference type="AlphaFoldDB" id="A0AAD4UP73"/>
<accession>A0AAD4UP73</accession>
<keyword evidence="2" id="KW-1185">Reference proteome</keyword>